<keyword evidence="3" id="KW-0472">Membrane</keyword>
<dbReference type="Proteomes" id="UP001214415">
    <property type="component" value="Chromosome 1"/>
</dbReference>
<dbReference type="SUPFAM" id="SSF53474">
    <property type="entry name" value="alpha/beta-Hydrolases"/>
    <property type="match status" value="1"/>
</dbReference>
<evidence type="ECO:0000256" key="2">
    <source>
        <dbReference type="ARBA" id="ARBA00048461"/>
    </source>
</evidence>
<protein>
    <submittedName>
        <fullName evidence="4">Uncharacterized protein</fullName>
    </submittedName>
</protein>
<evidence type="ECO:0000256" key="3">
    <source>
        <dbReference type="SAM" id="Phobius"/>
    </source>
</evidence>
<evidence type="ECO:0000256" key="1">
    <source>
        <dbReference type="ARBA" id="ARBA00047591"/>
    </source>
</evidence>
<name>A0AAF0EBU4_9BASI</name>
<dbReference type="Gene3D" id="3.40.50.1820">
    <property type="entry name" value="alpha/beta hydrolase"/>
    <property type="match status" value="1"/>
</dbReference>
<dbReference type="PANTHER" id="PTHR35560">
    <property type="entry name" value="BLL0132 PROTEIN"/>
    <property type="match status" value="1"/>
</dbReference>
<dbReference type="EMBL" id="CP119900">
    <property type="protein sequence ID" value="WFD22064.1"/>
    <property type="molecule type" value="Genomic_DNA"/>
</dbReference>
<dbReference type="PANTHER" id="PTHR35560:SF3">
    <property type="entry name" value="PEPTIDASE S9 PROLYL OLIGOPEPTIDASE CATALYTIC DOMAIN-CONTAINING PROTEIN"/>
    <property type="match status" value="1"/>
</dbReference>
<dbReference type="InterPro" id="IPR029058">
    <property type="entry name" value="AB_hydrolase_fold"/>
</dbReference>
<proteinExistence type="predicted"/>
<organism evidence="4 5">
    <name type="scientific">Malassezia equina</name>
    <dbReference type="NCBI Taxonomy" id="1381935"/>
    <lineage>
        <taxon>Eukaryota</taxon>
        <taxon>Fungi</taxon>
        <taxon>Dikarya</taxon>
        <taxon>Basidiomycota</taxon>
        <taxon>Ustilaginomycotina</taxon>
        <taxon>Malasseziomycetes</taxon>
        <taxon>Malasseziales</taxon>
        <taxon>Malasseziaceae</taxon>
        <taxon>Malassezia</taxon>
    </lineage>
</organism>
<reference evidence="4" key="1">
    <citation type="submission" date="2023-03" db="EMBL/GenBank/DDBJ databases">
        <title>Mating type loci evolution in Malassezia.</title>
        <authorList>
            <person name="Coelho M.A."/>
        </authorList>
    </citation>
    <scope>NUCLEOTIDE SEQUENCE</scope>
    <source>
        <strain evidence="4">CBS 12830</strain>
    </source>
</reference>
<gene>
    <name evidence="4" type="ORF">MEQU1_000726</name>
</gene>
<evidence type="ECO:0000313" key="5">
    <source>
        <dbReference type="Proteomes" id="UP001214415"/>
    </source>
</evidence>
<comment type="catalytic activity">
    <reaction evidence="2">
        <text>a monoacylglycerol + H2O = glycerol + a fatty acid + H(+)</text>
        <dbReference type="Rhea" id="RHEA:15245"/>
        <dbReference type="ChEBI" id="CHEBI:15377"/>
        <dbReference type="ChEBI" id="CHEBI:15378"/>
        <dbReference type="ChEBI" id="CHEBI:17408"/>
        <dbReference type="ChEBI" id="CHEBI:17754"/>
        <dbReference type="ChEBI" id="CHEBI:28868"/>
    </reaction>
</comment>
<keyword evidence="3" id="KW-0812">Transmembrane</keyword>
<feature type="transmembrane region" description="Helical" evidence="3">
    <location>
        <begin position="490"/>
        <end position="509"/>
    </location>
</feature>
<evidence type="ECO:0000313" key="4">
    <source>
        <dbReference type="EMBL" id="WFD22064.1"/>
    </source>
</evidence>
<comment type="catalytic activity">
    <reaction evidence="1">
        <text>a diacylglycerol + H2O = a monoacylglycerol + a fatty acid + H(+)</text>
        <dbReference type="Rhea" id="RHEA:32731"/>
        <dbReference type="ChEBI" id="CHEBI:15377"/>
        <dbReference type="ChEBI" id="CHEBI:15378"/>
        <dbReference type="ChEBI" id="CHEBI:17408"/>
        <dbReference type="ChEBI" id="CHEBI:18035"/>
        <dbReference type="ChEBI" id="CHEBI:28868"/>
    </reaction>
</comment>
<sequence length="534" mass="60494">MLHQYRRQYQSPDVMYQIQNASNAAMDTASIEAVTQQVLSTWNLNAPNQPSWATQQKGLLVYWDDQDSGDNAQVPWFNGGNFPLNPTASVNADQHSGGWKSLPGELDCSVDGFVWPKGQKLFIMNTSLAVTDELYKNQPVVQPFYVSDPSTYYNNPELVKRVIITFPGKPRDSWKYANIFNNALMWVYQNKDVYQIYPGEVVIIAPAVLNMDDQEAGGVASNWVAYQKSNWQMGGSSYYPPLQNGSVTFFSALDKIIDSVMDRNWFPNVKQIVVAGHSLGGQASMRYALLRKQRRYDSNVKFWIGNPGSWTWLTNSTHVQRPNYAPQNLKGEDCAADIDTWPYGLGGNTSKIGKYARKRVMADVPATVDLYRWRNIHYALGLLDNGDGDTHCQAQYQGYSHLHRGSNFVKALADMPDGWPANHSLGYVAGVSHQDYEMIAANSSMQFLFVKDFNTTFPDIYEPHSHSHTPKTKPAYSGDHTWETPIYRTIAWIILVACIAAVIAGLFICQQCFKANANDWDRDYWEYDTKRRLL</sequence>
<accession>A0AAF0EBU4</accession>
<keyword evidence="3" id="KW-1133">Transmembrane helix</keyword>
<dbReference type="AlphaFoldDB" id="A0AAF0EBU4"/>
<keyword evidence="5" id="KW-1185">Reference proteome</keyword>